<evidence type="ECO:0000256" key="1">
    <source>
        <dbReference type="ARBA" id="ARBA00004236"/>
    </source>
</evidence>
<proteinExistence type="inferred from homology"/>
<feature type="disulfide bond" evidence="16">
    <location>
        <begin position="285"/>
        <end position="300"/>
    </location>
</feature>
<dbReference type="SUPFAM" id="SSF53254">
    <property type="entry name" value="Phosphoglycerate mutase-like"/>
    <property type="match status" value="1"/>
</dbReference>
<evidence type="ECO:0000256" key="16">
    <source>
        <dbReference type="PIRSR" id="PIRSR000894-2"/>
    </source>
</evidence>
<dbReference type="AlphaFoldDB" id="A0AAE1Q9P3"/>
<accession>A0AAE1Q9P3</accession>
<dbReference type="Proteomes" id="UP001292094">
    <property type="component" value="Unassembled WGS sequence"/>
</dbReference>
<comment type="catalytic activity">
    <reaction evidence="13">
        <text>1D-myo-inositol 1,2,4,5,6-pentakisphosphate + H2O = 1D-myo-inositol 1,2,5,6-tetrakisphosphate + phosphate</text>
        <dbReference type="Rhea" id="RHEA:77115"/>
        <dbReference type="ChEBI" id="CHEBI:15377"/>
        <dbReference type="ChEBI" id="CHEBI:43474"/>
        <dbReference type="ChEBI" id="CHEBI:57798"/>
        <dbReference type="ChEBI" id="CHEBI:195535"/>
        <dbReference type="EC" id="3.1.3.62"/>
    </reaction>
    <physiologicalReaction direction="left-to-right" evidence="13">
        <dbReference type="Rhea" id="RHEA:77116"/>
    </physiologicalReaction>
</comment>
<evidence type="ECO:0000256" key="9">
    <source>
        <dbReference type="ARBA" id="ARBA00023136"/>
    </source>
</evidence>
<protein>
    <recommendedName>
        <fullName evidence="5">Multiple inositol polyphosphate phosphatase 1</fullName>
        <ecNumber evidence="4">3.1.3.62</ecNumber>
        <ecNumber evidence="3">3.1.3.80</ecNumber>
    </recommendedName>
    <alternativeName>
        <fullName evidence="11">2,3-bisphosphoglycerate 3-phosphatase</fullName>
    </alternativeName>
</protein>
<feature type="disulfide bond" evidence="16">
    <location>
        <begin position="84"/>
        <end position="413"/>
    </location>
</feature>
<sequence>MSLVLKVMMVMMVRECVATPAALHYTNTYNKYQAFTFNRLEEKKVSQYCYSDDPQPYHHMATKTSYLYARDTHLTHDTLVPEGCEGRQVWHVVRHGTRYPSPNDLQEFITILPLLQTRILQAHQDGKGELCPGDVALVAGWELGDLNTSLALNLTAAGAAEVRGLAADLQVALPTLLHQPFTNQSYTFRHTKSERTEMSARAYAEGMFGSSAQVYFPPPLDPDPVLKFYDVCPRYQVEVKDNPEAVKESTLFLHGPQMAAVITRVSLHLGLSLTQHEVNLLYNGCRYYQAWSPTLPSAWCVAFTHHDLKVLEYNQDLKDYYEVGYGHNINYQMACPLIQDAFQHFRSVVEGEGRPKGVFYFTHSVALLTMMTRLGLYQDRHPLTHLNLDPTRQWRTSLHGSFAANVAFTLSHCPQHQHKWWVSLVEGERGVALEGCEGQERGCTWDEWVQVVSRFLPCNLTHICALNQHQQHQQQQQQQDNHHQQKPAPISVLWGMLKWLVTLFI</sequence>
<comment type="caution">
    <text evidence="18">The sequence shown here is derived from an EMBL/GenBank/DDBJ whole genome shotgun (WGS) entry which is preliminary data.</text>
</comment>
<dbReference type="Pfam" id="PF00328">
    <property type="entry name" value="His_Phos_2"/>
    <property type="match status" value="1"/>
</dbReference>
<dbReference type="InterPro" id="IPR016274">
    <property type="entry name" value="Histidine_acid_Pase_euk"/>
</dbReference>
<keyword evidence="16" id="KW-1015">Disulfide bond</keyword>
<evidence type="ECO:0000256" key="17">
    <source>
        <dbReference type="SAM" id="SignalP"/>
    </source>
</evidence>
<dbReference type="PIRSF" id="PIRSF000894">
    <property type="entry name" value="Acid_phosphatase"/>
    <property type="match status" value="1"/>
</dbReference>
<keyword evidence="6" id="KW-1003">Cell membrane</keyword>
<feature type="chain" id="PRO_5042224262" description="Multiple inositol polyphosphate phosphatase 1" evidence="17">
    <location>
        <begin position="19"/>
        <end position="505"/>
    </location>
</feature>
<comment type="similarity">
    <text evidence="2">Belongs to the histidine acid phosphatase family. MINPP1 subfamily.</text>
</comment>
<dbReference type="PANTHER" id="PTHR20963">
    <property type="entry name" value="MULTIPLE INOSITOL POLYPHOSPHATE PHOSPHATASE-RELATED"/>
    <property type="match status" value="1"/>
</dbReference>
<evidence type="ECO:0000256" key="5">
    <source>
        <dbReference type="ARBA" id="ARBA00018097"/>
    </source>
</evidence>
<keyword evidence="19" id="KW-1185">Reference proteome</keyword>
<dbReference type="InterPro" id="IPR029033">
    <property type="entry name" value="His_PPase_superfam"/>
</dbReference>
<comment type="catalytic activity">
    <reaction evidence="15">
        <text>(2R)-2,3-bisphosphoglycerate + H2O = (2R)-2-phosphoglycerate + phosphate</text>
        <dbReference type="Rhea" id="RHEA:27381"/>
        <dbReference type="ChEBI" id="CHEBI:15377"/>
        <dbReference type="ChEBI" id="CHEBI:43474"/>
        <dbReference type="ChEBI" id="CHEBI:58248"/>
        <dbReference type="ChEBI" id="CHEBI:58289"/>
        <dbReference type="EC" id="3.1.3.80"/>
    </reaction>
    <physiologicalReaction direction="left-to-right" evidence="15">
        <dbReference type="Rhea" id="RHEA:27382"/>
    </physiologicalReaction>
</comment>
<gene>
    <name evidence="18" type="ORF">Pmani_007900</name>
</gene>
<organism evidence="18 19">
    <name type="scientific">Petrolisthes manimaculis</name>
    <dbReference type="NCBI Taxonomy" id="1843537"/>
    <lineage>
        <taxon>Eukaryota</taxon>
        <taxon>Metazoa</taxon>
        <taxon>Ecdysozoa</taxon>
        <taxon>Arthropoda</taxon>
        <taxon>Crustacea</taxon>
        <taxon>Multicrustacea</taxon>
        <taxon>Malacostraca</taxon>
        <taxon>Eumalacostraca</taxon>
        <taxon>Eucarida</taxon>
        <taxon>Decapoda</taxon>
        <taxon>Pleocyemata</taxon>
        <taxon>Anomura</taxon>
        <taxon>Galatheoidea</taxon>
        <taxon>Porcellanidae</taxon>
        <taxon>Petrolisthes</taxon>
    </lineage>
</organism>
<dbReference type="InterPro" id="IPR000560">
    <property type="entry name" value="His_Pase_clade-2"/>
</dbReference>
<keyword evidence="9" id="KW-0472">Membrane</keyword>
<dbReference type="EC" id="3.1.3.62" evidence="4"/>
<dbReference type="PANTHER" id="PTHR20963:SF8">
    <property type="entry name" value="MULTIPLE INOSITOL POLYPHOSPHATE PHOSPHATASE 1"/>
    <property type="match status" value="1"/>
</dbReference>
<keyword evidence="7 17" id="KW-0732">Signal</keyword>
<dbReference type="EMBL" id="JAWZYT010000603">
    <property type="protein sequence ID" value="KAK4321262.1"/>
    <property type="molecule type" value="Genomic_DNA"/>
</dbReference>
<dbReference type="CDD" id="cd07061">
    <property type="entry name" value="HP_HAP_like"/>
    <property type="match status" value="1"/>
</dbReference>
<dbReference type="GO" id="GO:0034417">
    <property type="term" value="F:bisphosphoglycerate 3-phosphatase activity"/>
    <property type="evidence" value="ECO:0007669"/>
    <property type="project" value="UniProtKB-EC"/>
</dbReference>
<evidence type="ECO:0000256" key="7">
    <source>
        <dbReference type="ARBA" id="ARBA00022729"/>
    </source>
</evidence>
<comment type="catalytic activity">
    <reaction evidence="12">
        <text>1D-myo-inositol 1,2,5,6-tetrakisphosphate + H2O = 1D-myo-inositol 1,2,6-trisphosphate + phosphate</text>
        <dbReference type="Rhea" id="RHEA:77119"/>
        <dbReference type="ChEBI" id="CHEBI:15377"/>
        <dbReference type="ChEBI" id="CHEBI:43474"/>
        <dbReference type="ChEBI" id="CHEBI:195535"/>
        <dbReference type="ChEBI" id="CHEBI:195537"/>
        <dbReference type="EC" id="3.1.3.62"/>
    </reaction>
    <physiologicalReaction direction="left-to-right" evidence="12">
        <dbReference type="Rhea" id="RHEA:77120"/>
    </physiologicalReaction>
</comment>
<dbReference type="GO" id="GO:0005886">
    <property type="term" value="C:plasma membrane"/>
    <property type="evidence" value="ECO:0007669"/>
    <property type="project" value="UniProtKB-SubCell"/>
</dbReference>
<comment type="subcellular location">
    <subcellularLocation>
        <location evidence="1">Cell membrane</location>
    </subcellularLocation>
</comment>
<comment type="catalytic activity">
    <reaction evidence="14">
        <text>1D-myo-inositol hexakisphosphate + H2O = 1D-myo-inositol 1,2,4,5,6-pentakisphosphate + phosphate</text>
        <dbReference type="Rhea" id="RHEA:16989"/>
        <dbReference type="ChEBI" id="CHEBI:15377"/>
        <dbReference type="ChEBI" id="CHEBI:43474"/>
        <dbReference type="ChEBI" id="CHEBI:57798"/>
        <dbReference type="ChEBI" id="CHEBI:58130"/>
        <dbReference type="EC" id="3.1.3.62"/>
    </reaction>
    <physiologicalReaction direction="left-to-right" evidence="14">
        <dbReference type="Rhea" id="RHEA:16990"/>
    </physiologicalReaction>
</comment>
<name>A0AAE1Q9P3_9EUCA</name>
<feature type="signal peptide" evidence="17">
    <location>
        <begin position="1"/>
        <end position="18"/>
    </location>
</feature>
<reference evidence="18" key="1">
    <citation type="submission" date="2023-11" db="EMBL/GenBank/DDBJ databases">
        <title>Genome assemblies of two species of porcelain crab, Petrolisthes cinctipes and Petrolisthes manimaculis (Anomura: Porcellanidae).</title>
        <authorList>
            <person name="Angst P."/>
        </authorList>
    </citation>
    <scope>NUCLEOTIDE SEQUENCE</scope>
    <source>
        <strain evidence="18">PB745_02</strain>
        <tissue evidence="18">Gill</tissue>
    </source>
</reference>
<evidence type="ECO:0000256" key="4">
    <source>
        <dbReference type="ARBA" id="ARBA00013040"/>
    </source>
</evidence>
<keyword evidence="8" id="KW-0378">Hydrolase</keyword>
<evidence type="ECO:0000256" key="10">
    <source>
        <dbReference type="ARBA" id="ARBA00023180"/>
    </source>
</evidence>
<evidence type="ECO:0000256" key="14">
    <source>
        <dbReference type="ARBA" id="ARBA00043691"/>
    </source>
</evidence>
<evidence type="ECO:0000256" key="6">
    <source>
        <dbReference type="ARBA" id="ARBA00022475"/>
    </source>
</evidence>
<evidence type="ECO:0000256" key="2">
    <source>
        <dbReference type="ARBA" id="ARBA00008422"/>
    </source>
</evidence>
<keyword evidence="10" id="KW-0325">Glycoprotein</keyword>
<evidence type="ECO:0000256" key="11">
    <source>
        <dbReference type="ARBA" id="ARBA00031642"/>
    </source>
</evidence>
<dbReference type="GO" id="GO:0003993">
    <property type="term" value="F:acid phosphatase activity"/>
    <property type="evidence" value="ECO:0007669"/>
    <property type="project" value="TreeGrafter"/>
</dbReference>
<dbReference type="EC" id="3.1.3.80" evidence="3"/>
<evidence type="ECO:0000256" key="15">
    <source>
        <dbReference type="ARBA" id="ARBA00043832"/>
    </source>
</evidence>
<feature type="disulfide bond" evidence="16">
    <location>
        <begin position="436"/>
        <end position="443"/>
    </location>
</feature>
<evidence type="ECO:0000313" key="18">
    <source>
        <dbReference type="EMBL" id="KAK4321262.1"/>
    </source>
</evidence>
<dbReference type="GO" id="GO:0052745">
    <property type="term" value="F:inositol phosphate phosphatase activity"/>
    <property type="evidence" value="ECO:0007669"/>
    <property type="project" value="TreeGrafter"/>
</dbReference>
<evidence type="ECO:0000256" key="13">
    <source>
        <dbReference type="ARBA" id="ARBA00043671"/>
    </source>
</evidence>
<evidence type="ECO:0000256" key="8">
    <source>
        <dbReference type="ARBA" id="ARBA00022801"/>
    </source>
</evidence>
<evidence type="ECO:0000256" key="12">
    <source>
        <dbReference type="ARBA" id="ARBA00043668"/>
    </source>
</evidence>
<evidence type="ECO:0000256" key="3">
    <source>
        <dbReference type="ARBA" id="ARBA00012976"/>
    </source>
</evidence>
<dbReference type="Gene3D" id="3.40.50.1240">
    <property type="entry name" value="Phosphoglycerate mutase-like"/>
    <property type="match status" value="1"/>
</dbReference>
<evidence type="ECO:0000313" key="19">
    <source>
        <dbReference type="Proteomes" id="UP001292094"/>
    </source>
</evidence>